<dbReference type="Proteomes" id="UP000590740">
    <property type="component" value="Unassembled WGS sequence"/>
</dbReference>
<name>A0A7W7Y8V3_9BACT</name>
<dbReference type="SUPFAM" id="SSF54523">
    <property type="entry name" value="Pili subunits"/>
    <property type="match status" value="1"/>
</dbReference>
<keyword evidence="1" id="KW-0812">Transmembrane</keyword>
<evidence type="ECO:0000256" key="1">
    <source>
        <dbReference type="SAM" id="Phobius"/>
    </source>
</evidence>
<keyword evidence="1" id="KW-1133">Transmembrane helix</keyword>
<evidence type="ECO:0000313" key="2">
    <source>
        <dbReference type="EMBL" id="MBB5031747.1"/>
    </source>
</evidence>
<keyword evidence="1" id="KW-0472">Membrane</keyword>
<dbReference type="Pfam" id="PF07963">
    <property type="entry name" value="N_methyl"/>
    <property type="match status" value="1"/>
</dbReference>
<dbReference type="InterPro" id="IPR012902">
    <property type="entry name" value="N_methyl_site"/>
</dbReference>
<dbReference type="InterPro" id="IPR045584">
    <property type="entry name" value="Pilin-like"/>
</dbReference>
<comment type="caution">
    <text evidence="2">The sequence shown here is derived from an EMBL/GenBank/DDBJ whole genome shotgun (WGS) entry which is preliminary data.</text>
</comment>
<reference evidence="2 3" key="1">
    <citation type="submission" date="2020-08" db="EMBL/GenBank/DDBJ databases">
        <title>Genomic Encyclopedia of Type Strains, Phase IV (KMG-IV): sequencing the most valuable type-strain genomes for metagenomic binning, comparative biology and taxonomic classification.</title>
        <authorList>
            <person name="Goeker M."/>
        </authorList>
    </citation>
    <scope>NUCLEOTIDE SEQUENCE [LARGE SCALE GENOMIC DNA]</scope>
    <source>
        <strain evidence="2 3">DSM 12252</strain>
    </source>
</reference>
<evidence type="ECO:0000313" key="3">
    <source>
        <dbReference type="Proteomes" id="UP000590740"/>
    </source>
</evidence>
<keyword evidence="3" id="KW-1185">Reference proteome</keyword>
<protein>
    <submittedName>
        <fullName evidence="2">Prepilin-type N-terminal cleavage/methylation domain-containing protein</fullName>
    </submittedName>
</protein>
<feature type="transmembrane region" description="Helical" evidence="1">
    <location>
        <begin position="21"/>
        <end position="43"/>
    </location>
</feature>
<dbReference type="NCBIfam" id="TIGR02532">
    <property type="entry name" value="IV_pilin_GFxxxE"/>
    <property type="match status" value="1"/>
</dbReference>
<gene>
    <name evidence="2" type="ORF">HNQ65_001315</name>
</gene>
<dbReference type="RefSeq" id="WP_184338679.1">
    <property type="nucleotide sequence ID" value="NZ_JACHIG010000002.1"/>
</dbReference>
<dbReference type="Gene3D" id="3.30.700.10">
    <property type="entry name" value="Glycoprotein, Type 4 Pilin"/>
    <property type="match status" value="1"/>
</dbReference>
<organism evidence="2 3">
    <name type="scientific">Prosthecobacter vanneervenii</name>
    <dbReference type="NCBI Taxonomy" id="48466"/>
    <lineage>
        <taxon>Bacteria</taxon>
        <taxon>Pseudomonadati</taxon>
        <taxon>Verrucomicrobiota</taxon>
        <taxon>Verrucomicrobiia</taxon>
        <taxon>Verrucomicrobiales</taxon>
        <taxon>Verrucomicrobiaceae</taxon>
        <taxon>Prosthecobacter</taxon>
    </lineage>
</organism>
<proteinExistence type="predicted"/>
<dbReference type="EMBL" id="JACHIG010000002">
    <property type="protein sequence ID" value="MBB5031747.1"/>
    <property type="molecule type" value="Genomic_DNA"/>
</dbReference>
<sequence>MTLAGSNGNRTRNAPWQQGRCAAGFSMTELVIVISILSVLAAITVNAMNQYLEGGKIALTQERQEMLNRAVYTFAQQNYQIVFSPMGDNAGDELAILRTLQYRDPNSYRAKLGSPYIDPRYNPGTSSSTKDYRLQWTGKVFKVLEPGDSGSGLLMNFDGTDFTTPFAFPPDFQMAGN</sequence>
<accession>A0A7W7Y8V3</accession>
<dbReference type="AlphaFoldDB" id="A0A7W7Y8V3"/>